<dbReference type="InterPro" id="IPR014777">
    <property type="entry name" value="4pyrrole_Mease_sub1"/>
</dbReference>
<dbReference type="GO" id="GO:0008276">
    <property type="term" value="F:protein methyltransferase activity"/>
    <property type="evidence" value="ECO:0007669"/>
    <property type="project" value="InterPro"/>
</dbReference>
<keyword evidence="5" id="KW-0949">S-adenosyl-L-methionine</keyword>
<proteinExistence type="predicted"/>
<dbReference type="NCBIfam" id="TIGR02467">
    <property type="entry name" value="CbiE"/>
    <property type="match status" value="1"/>
</dbReference>
<keyword evidence="3 7" id="KW-0489">Methyltransferase</keyword>
<dbReference type="Proteomes" id="UP000281547">
    <property type="component" value="Unassembled WGS sequence"/>
</dbReference>
<dbReference type="Gene3D" id="3.40.50.150">
    <property type="entry name" value="Vaccinia Virus protein VP39"/>
    <property type="match status" value="1"/>
</dbReference>
<evidence type="ECO:0000313" key="8">
    <source>
        <dbReference type="Proteomes" id="UP000281547"/>
    </source>
</evidence>
<keyword evidence="4 7" id="KW-0808">Transferase</keyword>
<dbReference type="InterPro" id="IPR050714">
    <property type="entry name" value="Cobalamin_biosynth_MTase"/>
</dbReference>
<dbReference type="UniPathway" id="UPA00148"/>
<reference evidence="7 8" key="1">
    <citation type="journal article" date="2016" name="Int. J. Syst. Evol. Microbiol.">
        <title>Arsenicitalea aurantiaca gen. nov., sp. nov., a new member of the family Hyphomicrobiaceae, isolated from high-arsenic sediment.</title>
        <authorList>
            <person name="Mu Y."/>
            <person name="Zhou L."/>
            <person name="Zeng X.C."/>
            <person name="Liu L."/>
            <person name="Pan Y."/>
            <person name="Chen X."/>
            <person name="Wang J."/>
            <person name="Li S."/>
            <person name="Li W.J."/>
            <person name="Wang Y."/>
        </authorList>
    </citation>
    <scope>NUCLEOTIDE SEQUENCE [LARGE SCALE GENOMIC DNA]</scope>
    <source>
        <strain evidence="7 8">42-50</strain>
    </source>
</reference>
<name>A0A433X3Z9_9HYPH</name>
<dbReference type="InterPro" id="IPR035996">
    <property type="entry name" value="4pyrrol_Methylase_sf"/>
</dbReference>
<dbReference type="InterPro" id="IPR000878">
    <property type="entry name" value="4pyrrol_Mease"/>
</dbReference>
<dbReference type="CDD" id="cd11644">
    <property type="entry name" value="Precorrin-6Y-MT"/>
    <property type="match status" value="1"/>
</dbReference>
<gene>
    <name evidence="7" type="primary">cbiE</name>
    <name evidence="7" type="ORF">EMQ25_15445</name>
</gene>
<dbReference type="PANTHER" id="PTHR43182">
    <property type="entry name" value="COBALT-PRECORRIN-6B C(15)-METHYLTRANSFERASE (DECARBOXYLATING)"/>
    <property type="match status" value="1"/>
</dbReference>
<evidence type="ECO:0000256" key="1">
    <source>
        <dbReference type="ARBA" id="ARBA00004953"/>
    </source>
</evidence>
<dbReference type="InterPro" id="IPR029063">
    <property type="entry name" value="SAM-dependent_MTases_sf"/>
</dbReference>
<comment type="pathway">
    <text evidence="1">Cofactor biosynthesis; adenosylcobalamin biosynthesis.</text>
</comment>
<keyword evidence="2" id="KW-0169">Cobalamin biosynthesis</keyword>
<sequence length="402" mass="42725">MTAWLTIIGMGEGGSDTLPEATRRRIDAAPVLIGSRRFLSALPQPEGQERIAWSGPYGQMLGVLDARRGMPTVLLATGDPFWFGIGASLSARYGSEEFETLPAPSAYQLAASRLVWPLQNVTTLSLHGRPVEALHPHVLPGNRILALTADAATAGAVACLLLARGYGQSLMIALEAIGGPGERREAMRATEWDKAEIGDFYVLAIDCVADADAPLLPPIPGLPDGAFISDGQLTKREVRAATLARLAPYPGALLWDLGAGCGSIGIEWMRAAPGTRAIAFERETERLSMIARNAAALGVPALTIVPGDLPETLAGQDRPDAVFVGGGVGNPTLFERAWDALRPGGRLVANAVTLEGELELSRRQAELGGDLVRIDVSVLDRVGPHRVMRPRMAVTQFSTRKP</sequence>
<dbReference type="GO" id="GO:0009236">
    <property type="term" value="P:cobalamin biosynthetic process"/>
    <property type="evidence" value="ECO:0007669"/>
    <property type="project" value="UniProtKB-UniPathway"/>
</dbReference>
<evidence type="ECO:0000256" key="3">
    <source>
        <dbReference type="ARBA" id="ARBA00022603"/>
    </source>
</evidence>
<dbReference type="RefSeq" id="WP_127189506.1">
    <property type="nucleotide sequence ID" value="NZ_RZNJ01000006.1"/>
</dbReference>
<comment type="caution">
    <text evidence="7">The sequence shown here is derived from an EMBL/GenBank/DDBJ whole genome shotgun (WGS) entry which is preliminary data.</text>
</comment>
<accession>A0A433X3Z9</accession>
<feature type="domain" description="Tetrapyrrole methylase" evidence="6">
    <location>
        <begin position="5"/>
        <end position="188"/>
    </location>
</feature>
<dbReference type="InterPro" id="IPR006365">
    <property type="entry name" value="Cbl_synth_CobL"/>
</dbReference>
<dbReference type="GO" id="GO:0032259">
    <property type="term" value="P:methylation"/>
    <property type="evidence" value="ECO:0007669"/>
    <property type="project" value="UniProtKB-KW"/>
</dbReference>
<dbReference type="SUPFAM" id="SSF53335">
    <property type="entry name" value="S-adenosyl-L-methionine-dependent methyltransferases"/>
    <property type="match status" value="1"/>
</dbReference>
<keyword evidence="8" id="KW-1185">Reference proteome</keyword>
<evidence type="ECO:0000313" key="7">
    <source>
        <dbReference type="EMBL" id="RUT28782.1"/>
    </source>
</evidence>
<dbReference type="InterPro" id="IPR012818">
    <property type="entry name" value="CbiE"/>
</dbReference>
<dbReference type="InterPro" id="IPR014008">
    <property type="entry name" value="Cbl_synth_MTase_CbiT"/>
</dbReference>
<evidence type="ECO:0000256" key="4">
    <source>
        <dbReference type="ARBA" id="ARBA00022679"/>
    </source>
</evidence>
<organism evidence="7 8">
    <name type="scientific">Arsenicitalea aurantiaca</name>
    <dbReference type="NCBI Taxonomy" id="1783274"/>
    <lineage>
        <taxon>Bacteria</taxon>
        <taxon>Pseudomonadati</taxon>
        <taxon>Pseudomonadota</taxon>
        <taxon>Alphaproteobacteria</taxon>
        <taxon>Hyphomicrobiales</taxon>
        <taxon>Devosiaceae</taxon>
        <taxon>Arsenicitalea</taxon>
    </lineage>
</organism>
<dbReference type="PIRSF" id="PIRSF036428">
    <property type="entry name" value="CobL"/>
    <property type="match status" value="1"/>
</dbReference>
<evidence type="ECO:0000256" key="5">
    <source>
        <dbReference type="ARBA" id="ARBA00022691"/>
    </source>
</evidence>
<dbReference type="NCBIfam" id="TIGR02469">
    <property type="entry name" value="CbiT"/>
    <property type="match status" value="1"/>
</dbReference>
<dbReference type="Gene3D" id="3.40.1010.10">
    <property type="entry name" value="Cobalt-precorrin-4 Transmethylase, Domain 1"/>
    <property type="match status" value="1"/>
</dbReference>
<dbReference type="Pfam" id="PF00590">
    <property type="entry name" value="TP_methylase"/>
    <property type="match status" value="1"/>
</dbReference>
<evidence type="ECO:0000259" key="6">
    <source>
        <dbReference type="Pfam" id="PF00590"/>
    </source>
</evidence>
<evidence type="ECO:0000256" key="2">
    <source>
        <dbReference type="ARBA" id="ARBA00022573"/>
    </source>
</evidence>
<protein>
    <submittedName>
        <fullName evidence="7">Precorrin-6y C5,15-methyltransferase (Decarboxylating) subunit CbiE</fullName>
    </submittedName>
</protein>
<dbReference type="SUPFAM" id="SSF53790">
    <property type="entry name" value="Tetrapyrrole methylase"/>
    <property type="match status" value="1"/>
</dbReference>
<dbReference type="PANTHER" id="PTHR43182:SF1">
    <property type="entry name" value="COBALT-PRECORRIN-7 C(5)-METHYLTRANSFERASE"/>
    <property type="match status" value="1"/>
</dbReference>
<dbReference type="EMBL" id="RZNJ01000006">
    <property type="protein sequence ID" value="RUT28782.1"/>
    <property type="molecule type" value="Genomic_DNA"/>
</dbReference>
<dbReference type="OrthoDB" id="9787825at2"/>
<dbReference type="AlphaFoldDB" id="A0A433X3Z9"/>